<dbReference type="InterPro" id="IPR036188">
    <property type="entry name" value="FAD/NAD-bd_sf"/>
</dbReference>
<comment type="caution">
    <text evidence="6">The sequence shown here is derived from an EMBL/GenBank/DDBJ whole genome shotgun (WGS) entry which is preliminary data.</text>
</comment>
<accession>A0A0E2YWP1</accession>
<evidence type="ECO:0000256" key="4">
    <source>
        <dbReference type="ARBA" id="ARBA00022827"/>
    </source>
</evidence>
<comment type="similarity">
    <text evidence="2">Belongs to the FAD-dependent oxidoreductase family.</text>
</comment>
<dbReference type="InterPro" id="IPR023753">
    <property type="entry name" value="FAD/NAD-binding_dom"/>
</dbReference>
<evidence type="ECO:0000313" key="7">
    <source>
        <dbReference type="Proteomes" id="UP000028839"/>
    </source>
</evidence>
<name>A0A0E2YWP1_9GAMM</name>
<feature type="non-terminal residue" evidence="6">
    <location>
        <position position="113"/>
    </location>
</feature>
<dbReference type="PANTHER" id="PTHR43429">
    <property type="entry name" value="PYRIDINE NUCLEOTIDE-DISULFIDE OXIDOREDUCTASE DOMAIN-CONTAINING"/>
    <property type="match status" value="1"/>
</dbReference>
<dbReference type="PRINTS" id="PR00368">
    <property type="entry name" value="FADPNR"/>
</dbReference>
<dbReference type="HOGENOM" id="CLU_2138785_0_0_6"/>
<keyword evidence="3" id="KW-0285">Flavoprotein</keyword>
<organism evidence="6 7">
    <name type="scientific">Nitrosococcus oceani C-27</name>
    <dbReference type="NCBI Taxonomy" id="314279"/>
    <lineage>
        <taxon>Bacteria</taxon>
        <taxon>Pseudomonadati</taxon>
        <taxon>Pseudomonadota</taxon>
        <taxon>Gammaproteobacteria</taxon>
        <taxon>Chromatiales</taxon>
        <taxon>Chromatiaceae</taxon>
        <taxon>Nitrosococcus</taxon>
    </lineage>
</organism>
<keyword evidence="4" id="KW-0274">FAD</keyword>
<protein>
    <submittedName>
        <fullName evidence="6">Pyridine nucleotide-disulfide oxidoreductase</fullName>
    </submittedName>
</protein>
<dbReference type="EMBL" id="JPGN01000411">
    <property type="protein sequence ID" value="KFI17853.1"/>
    <property type="molecule type" value="Genomic_DNA"/>
</dbReference>
<gene>
    <name evidence="6" type="ORF">IB75_17985</name>
</gene>
<reference evidence="6 7" key="1">
    <citation type="submission" date="2014-07" db="EMBL/GenBank/DDBJ databases">
        <title>Comparative analysis of Nitrosococcus oceani genome inventories of strains from Pacific and Atlantic gyres.</title>
        <authorList>
            <person name="Lim C.K."/>
            <person name="Wang L."/>
            <person name="Sayavedra-Soto L.A."/>
            <person name="Klotz M.G."/>
        </authorList>
    </citation>
    <scope>NUCLEOTIDE SEQUENCE [LARGE SCALE GENOMIC DNA]</scope>
    <source>
        <strain evidence="6 7">C-27</strain>
    </source>
</reference>
<evidence type="ECO:0000256" key="1">
    <source>
        <dbReference type="ARBA" id="ARBA00001974"/>
    </source>
</evidence>
<dbReference type="Gene3D" id="3.50.50.60">
    <property type="entry name" value="FAD/NAD(P)-binding domain"/>
    <property type="match status" value="2"/>
</dbReference>
<dbReference type="GO" id="GO:0016491">
    <property type="term" value="F:oxidoreductase activity"/>
    <property type="evidence" value="ECO:0007669"/>
    <property type="project" value="InterPro"/>
</dbReference>
<dbReference type="AlphaFoldDB" id="A0A0E2YWP1"/>
<dbReference type="Proteomes" id="UP000028839">
    <property type="component" value="Unassembled WGS sequence"/>
</dbReference>
<sequence>SDGEKIIYGQLVLALGADQVRLPLSGDGAEGILTVNDLDDYKKFRDALIGRARVCIIGAGLIGCEFANDLVASGYRVDVIDIGAQPLGRLLPPEGGAFIQKKLEEAGVFFHLS</sequence>
<dbReference type="SUPFAM" id="SSF51905">
    <property type="entry name" value="FAD/NAD(P)-binding domain"/>
    <property type="match status" value="1"/>
</dbReference>
<comment type="cofactor">
    <cofactor evidence="1">
        <name>FAD</name>
        <dbReference type="ChEBI" id="CHEBI:57692"/>
    </cofactor>
</comment>
<feature type="non-terminal residue" evidence="6">
    <location>
        <position position="1"/>
    </location>
</feature>
<evidence type="ECO:0000256" key="3">
    <source>
        <dbReference type="ARBA" id="ARBA00022630"/>
    </source>
</evidence>
<feature type="domain" description="FAD/NAD(P)-binding" evidence="5">
    <location>
        <begin position="2"/>
        <end position="112"/>
    </location>
</feature>
<evidence type="ECO:0000256" key="2">
    <source>
        <dbReference type="ARBA" id="ARBA00006442"/>
    </source>
</evidence>
<dbReference type="InterPro" id="IPR050260">
    <property type="entry name" value="FAD-bd_OxRdtase"/>
</dbReference>
<dbReference type="Pfam" id="PF07992">
    <property type="entry name" value="Pyr_redox_2"/>
    <property type="match status" value="1"/>
</dbReference>
<dbReference type="PANTHER" id="PTHR43429:SF3">
    <property type="entry name" value="NITRITE REDUCTASE [NAD(P)H]"/>
    <property type="match status" value="1"/>
</dbReference>
<evidence type="ECO:0000259" key="5">
    <source>
        <dbReference type="Pfam" id="PF07992"/>
    </source>
</evidence>
<proteinExistence type="inferred from homology"/>
<evidence type="ECO:0000313" key="6">
    <source>
        <dbReference type="EMBL" id="KFI17853.1"/>
    </source>
</evidence>